<proteinExistence type="predicted"/>
<comment type="caution">
    <text evidence="1">The sequence shown here is derived from an EMBL/GenBank/DDBJ whole genome shotgun (WGS) entry which is preliminary data.</text>
</comment>
<protein>
    <submittedName>
        <fullName evidence="1">Helix-turn-helix domain-containing protein</fullName>
    </submittedName>
</protein>
<reference evidence="2" key="1">
    <citation type="submission" date="2021-01" db="EMBL/GenBank/DDBJ databases">
        <title>Genome public.</title>
        <authorList>
            <person name="Liu C."/>
            <person name="Sun Q."/>
        </authorList>
    </citation>
    <scope>NUCLEOTIDE SEQUENCE [LARGE SCALE GENOMIC DNA]</scope>
    <source>
        <strain evidence="2">YIM B02556</strain>
    </source>
</reference>
<name>A0ABS1F3J4_9PROT</name>
<evidence type="ECO:0000313" key="1">
    <source>
        <dbReference type="EMBL" id="MBK1837993.1"/>
    </source>
</evidence>
<gene>
    <name evidence="1" type="ORF">JHL17_11270</name>
</gene>
<dbReference type="RefSeq" id="WP_200193056.1">
    <property type="nucleotide sequence ID" value="NZ_JAENHM010000030.1"/>
</dbReference>
<keyword evidence="2" id="KW-1185">Reference proteome</keyword>
<accession>A0ABS1F3J4</accession>
<dbReference type="Proteomes" id="UP000652760">
    <property type="component" value="Unassembled WGS sequence"/>
</dbReference>
<evidence type="ECO:0000313" key="2">
    <source>
        <dbReference type="Proteomes" id="UP000652760"/>
    </source>
</evidence>
<organism evidence="1 2">
    <name type="scientific">Azospirillum endophyticum</name>
    <dbReference type="NCBI Taxonomy" id="2800326"/>
    <lineage>
        <taxon>Bacteria</taxon>
        <taxon>Pseudomonadati</taxon>
        <taxon>Pseudomonadota</taxon>
        <taxon>Alphaproteobacteria</taxon>
        <taxon>Rhodospirillales</taxon>
        <taxon>Azospirillaceae</taxon>
        <taxon>Azospirillum</taxon>
    </lineage>
</organism>
<dbReference type="EMBL" id="JAENHM010000030">
    <property type="protein sequence ID" value="MBK1837993.1"/>
    <property type="molecule type" value="Genomic_DNA"/>
</dbReference>
<sequence length="103" mass="11348">MMRHVPSRDTSIFMERRKTMNARQDTIAPPDHNPAVRPALADDLLQGADDIAKFMGLSRRQAYHLAAAGRIPVFKMGAIVCARRSTILSWIAEQEAKCGGGVD</sequence>